<dbReference type="STRING" id="570519.SAMN04488116_1396"/>
<gene>
    <name evidence="2" type="ORF">SAMN04488116_1396</name>
</gene>
<proteinExistence type="predicted"/>
<evidence type="ECO:0000313" key="3">
    <source>
        <dbReference type="Proteomes" id="UP000184532"/>
    </source>
</evidence>
<dbReference type="AlphaFoldDB" id="A0A1M5K6F4"/>
<dbReference type="Gene3D" id="2.70.98.40">
    <property type="entry name" value="Glycoside hydrolase, family 65, N-terminal domain"/>
    <property type="match status" value="1"/>
</dbReference>
<dbReference type="Pfam" id="PF03632">
    <property type="entry name" value="Glyco_hydro_65m"/>
    <property type="match status" value="1"/>
</dbReference>
<dbReference type="InterPro" id="IPR037018">
    <property type="entry name" value="GH65_N"/>
</dbReference>
<dbReference type="Proteomes" id="UP000184532">
    <property type="component" value="Unassembled WGS sequence"/>
</dbReference>
<name>A0A1M5K6F4_9FLAO</name>
<protein>
    <submittedName>
        <fullName evidence="2">Trehalose and maltose hydrolase (Possible phosphorylase)</fullName>
    </submittedName>
</protein>
<dbReference type="InterPro" id="IPR008928">
    <property type="entry name" value="6-hairpin_glycosidase_sf"/>
</dbReference>
<dbReference type="PANTHER" id="PTHR11051">
    <property type="entry name" value="GLYCOSYL HYDROLASE-RELATED"/>
    <property type="match status" value="1"/>
</dbReference>
<dbReference type="GO" id="GO:0004553">
    <property type="term" value="F:hydrolase activity, hydrolyzing O-glycosyl compounds"/>
    <property type="evidence" value="ECO:0007669"/>
    <property type="project" value="TreeGrafter"/>
</dbReference>
<feature type="domain" description="N-acetyltransferase" evidence="1">
    <location>
        <begin position="398"/>
        <end position="599"/>
    </location>
</feature>
<organism evidence="2 3">
    <name type="scientific">Flagellimonas flava</name>
    <dbReference type="NCBI Taxonomy" id="570519"/>
    <lineage>
        <taxon>Bacteria</taxon>
        <taxon>Pseudomonadati</taxon>
        <taxon>Bacteroidota</taxon>
        <taxon>Flavobacteriia</taxon>
        <taxon>Flavobacteriales</taxon>
        <taxon>Flavobacteriaceae</taxon>
        <taxon>Flagellimonas</taxon>
    </lineage>
</organism>
<dbReference type="PROSITE" id="PS51186">
    <property type="entry name" value="GNAT"/>
    <property type="match status" value="1"/>
</dbReference>
<dbReference type="InterPro" id="IPR000182">
    <property type="entry name" value="GNAT_dom"/>
</dbReference>
<dbReference type="InterPro" id="IPR005195">
    <property type="entry name" value="Glyco_hydro_65_M"/>
</dbReference>
<evidence type="ECO:0000259" key="1">
    <source>
        <dbReference type="PROSITE" id="PS51186"/>
    </source>
</evidence>
<dbReference type="PANTHER" id="PTHR11051:SF8">
    <property type="entry name" value="PROTEIN-GLUCOSYLGALACTOSYLHYDROXYLYSINE GLUCOSIDASE"/>
    <property type="match status" value="1"/>
</dbReference>
<dbReference type="SUPFAM" id="SSF48208">
    <property type="entry name" value="Six-hairpin glycosidases"/>
    <property type="match status" value="1"/>
</dbReference>
<dbReference type="Gene3D" id="1.50.10.10">
    <property type="match status" value="1"/>
</dbReference>
<dbReference type="InterPro" id="IPR012341">
    <property type="entry name" value="6hp_glycosidase-like_sf"/>
</dbReference>
<dbReference type="EMBL" id="FQWL01000002">
    <property type="protein sequence ID" value="SHG48069.1"/>
    <property type="molecule type" value="Genomic_DNA"/>
</dbReference>
<sequence>MAWAACALAFSQNNDWVISTSNFDAQDYFGVTVANGTVGLVSSPEPFKVKEVVLNGAFDTYGRGRVSNIMKVFNTANIQFSNTGFTEEDKNAYNELFSGKNLISHEQSINMRYGEFTSKVIYKGLEVTYTLRSLRHLPFTNMVDVTIKAKQNIKLAPTSIISAPEILRDVNNYFATVDVPGREQIPLMTSTAMSPTGRLKVAASSSWLMEDEHPHLIHEEKNYGDHSLKLYKNLKRGETLSFTIFGTVCTSEQFADPQNEAERLTLYAFLEGRQRNIDRHRAAWDKLWNSGDIEITGRPDLTKDIRFALYHMYSFARAGTAYSMSPMGLSGLGYNGHVFWDTELWMYPPILMLQPDIAKSLLEYRFERLEAAKQNAFSHGYRGAMFPWESDQDGQEATPIWALTGPFEHHITGDIGWACWKYYQVTKDKEWLATRGYPMMKEIANFWVSRVEENPDGSLSILNVVGADEYAEGVDDNAFTNGVAKVALDYAARAAEELGFAPDPAWRTTANRVRLLTFPDGVTREHATYEGETIKQADVNLLSYPLELIRDPEAIKKDIDYYTPRYDVGGPAMGFAILSILYNWTGNGTKALQLFKQGYQPNRVPPFGVISEMAGGSNPYFATGAGGMLQNVIAGYGGLEITDKGVERTVETKLPKGWGKLIIKGIGKDNETIQISE</sequence>
<dbReference type="GO" id="GO:0005975">
    <property type="term" value="P:carbohydrate metabolic process"/>
    <property type="evidence" value="ECO:0007669"/>
    <property type="project" value="InterPro"/>
</dbReference>
<accession>A0A1M5K6F4</accession>
<keyword evidence="3" id="KW-1185">Reference proteome</keyword>
<dbReference type="GO" id="GO:0016747">
    <property type="term" value="F:acyltransferase activity, transferring groups other than amino-acyl groups"/>
    <property type="evidence" value="ECO:0007669"/>
    <property type="project" value="InterPro"/>
</dbReference>
<evidence type="ECO:0000313" key="2">
    <source>
        <dbReference type="EMBL" id="SHG48069.1"/>
    </source>
</evidence>
<reference evidence="3" key="1">
    <citation type="submission" date="2016-11" db="EMBL/GenBank/DDBJ databases">
        <authorList>
            <person name="Varghese N."/>
            <person name="Submissions S."/>
        </authorList>
    </citation>
    <scope>NUCLEOTIDE SEQUENCE [LARGE SCALE GENOMIC DNA]</scope>
    <source>
        <strain evidence="3">DSM 22638</strain>
    </source>
</reference>
<keyword evidence="2" id="KW-0378">Hydrolase</keyword>